<proteinExistence type="predicted"/>
<dbReference type="EMBL" id="BAAATZ010000012">
    <property type="protein sequence ID" value="GAA2728165.1"/>
    <property type="molecule type" value="Genomic_DNA"/>
</dbReference>
<reference evidence="3" key="1">
    <citation type="journal article" date="2019" name="Int. J. Syst. Evol. Microbiol.">
        <title>The Global Catalogue of Microorganisms (GCM) 10K type strain sequencing project: providing services to taxonomists for standard genome sequencing and annotation.</title>
        <authorList>
            <consortium name="The Broad Institute Genomics Platform"/>
            <consortium name="The Broad Institute Genome Sequencing Center for Infectious Disease"/>
            <person name="Wu L."/>
            <person name="Ma J."/>
        </authorList>
    </citation>
    <scope>NUCLEOTIDE SEQUENCE [LARGE SCALE GENOMIC DNA]</scope>
    <source>
        <strain evidence="3">JCM 8201</strain>
    </source>
</reference>
<evidence type="ECO:0000313" key="3">
    <source>
        <dbReference type="Proteomes" id="UP001501842"/>
    </source>
</evidence>
<evidence type="ECO:0000256" key="1">
    <source>
        <dbReference type="SAM" id="MobiDB-lite"/>
    </source>
</evidence>
<keyword evidence="3" id="KW-1185">Reference proteome</keyword>
<comment type="caution">
    <text evidence="2">The sequence shown here is derived from an EMBL/GenBank/DDBJ whole genome shotgun (WGS) entry which is preliminary data.</text>
</comment>
<dbReference type="InterPro" id="IPR012338">
    <property type="entry name" value="Beta-lactam/transpept-like"/>
</dbReference>
<protein>
    <recommendedName>
        <fullName evidence="4">Beta-lactamase family protein</fullName>
    </recommendedName>
</protein>
<dbReference type="RefSeq" id="WP_344451558.1">
    <property type="nucleotide sequence ID" value="NZ_BAAATZ010000012.1"/>
</dbReference>
<dbReference type="PROSITE" id="PS51257">
    <property type="entry name" value="PROKAR_LIPOPROTEIN"/>
    <property type="match status" value="1"/>
</dbReference>
<feature type="region of interest" description="Disordered" evidence="1">
    <location>
        <begin position="42"/>
        <end position="73"/>
    </location>
</feature>
<gene>
    <name evidence="2" type="ORF">GCM10010439_35790</name>
</gene>
<accession>A0ABP6GRV7</accession>
<dbReference type="SUPFAM" id="SSF56601">
    <property type="entry name" value="beta-lactamase/transpeptidase-like"/>
    <property type="match status" value="1"/>
</dbReference>
<dbReference type="Gene3D" id="3.40.710.10">
    <property type="entry name" value="DD-peptidase/beta-lactamase superfamily"/>
    <property type="match status" value="1"/>
</dbReference>
<evidence type="ECO:0008006" key="4">
    <source>
        <dbReference type="Google" id="ProtNLM"/>
    </source>
</evidence>
<name>A0ABP6GRV7_9ACTN</name>
<sequence length="326" mass="33994">MNLRIGRGGPLGTSAARNASLPLVVLLAGAVACGGSDGGTAAPVAERQTAPVSSEPVPGPATTVPDTARRAPTAVKPKVAPGVSARWVVYDRTTKKVVTRRAANATVRSASVVKLFIALDYLQRRGGKVAPADAARFRAMLRSSDDKAATHFWNLGGKGAIIKRTRKRIGLTDTAPPPASQPGFWGYTAISAMDVAKTYRHLLEKAPPRARSVIMGHLRKATKCGTDGFDQSFGLPRAAKKAGAVKQGWSGFGLTPPYPCTNGARFVPAAAPDLGLGRPVLHTTGTVGGSDRWIVVVLTLNPAGASYRTSVDRITALTRSLTGSLS</sequence>
<evidence type="ECO:0000313" key="2">
    <source>
        <dbReference type="EMBL" id="GAA2728165.1"/>
    </source>
</evidence>
<organism evidence="2 3">
    <name type="scientific">Actinocorallia aurantiaca</name>
    <dbReference type="NCBI Taxonomy" id="46204"/>
    <lineage>
        <taxon>Bacteria</taxon>
        <taxon>Bacillati</taxon>
        <taxon>Actinomycetota</taxon>
        <taxon>Actinomycetes</taxon>
        <taxon>Streptosporangiales</taxon>
        <taxon>Thermomonosporaceae</taxon>
        <taxon>Actinocorallia</taxon>
    </lineage>
</organism>
<dbReference type="Proteomes" id="UP001501842">
    <property type="component" value="Unassembled WGS sequence"/>
</dbReference>